<dbReference type="EMBL" id="AFRT01002047">
    <property type="protein sequence ID" value="ELU38792.1"/>
    <property type="molecule type" value="Genomic_DNA"/>
</dbReference>
<proteinExistence type="predicted"/>
<accession>L8WPW4</accession>
<evidence type="ECO:0000313" key="2">
    <source>
        <dbReference type="Proteomes" id="UP000011668"/>
    </source>
</evidence>
<comment type="caution">
    <text evidence="1">The sequence shown here is derived from an EMBL/GenBank/DDBJ whole genome shotgun (WGS) entry which is preliminary data.</text>
</comment>
<reference evidence="1 2" key="1">
    <citation type="journal article" date="2013" name="Nat. Commun.">
        <title>The evolution and pathogenic mechanisms of the rice sheath blight pathogen.</title>
        <authorList>
            <person name="Zheng A."/>
            <person name="Lin R."/>
            <person name="Xu L."/>
            <person name="Qin P."/>
            <person name="Tang C."/>
            <person name="Ai P."/>
            <person name="Zhang D."/>
            <person name="Liu Y."/>
            <person name="Sun Z."/>
            <person name="Feng H."/>
            <person name="Wang Y."/>
            <person name="Chen Y."/>
            <person name="Liang X."/>
            <person name="Fu R."/>
            <person name="Li Q."/>
            <person name="Zhang J."/>
            <person name="Yu X."/>
            <person name="Xie Z."/>
            <person name="Ding L."/>
            <person name="Guan P."/>
            <person name="Tang J."/>
            <person name="Liang Y."/>
            <person name="Wang S."/>
            <person name="Deng Q."/>
            <person name="Li S."/>
            <person name="Zhu J."/>
            <person name="Wang L."/>
            <person name="Liu H."/>
            <person name="Li P."/>
        </authorList>
    </citation>
    <scope>NUCLEOTIDE SEQUENCE [LARGE SCALE GENOMIC DNA]</scope>
    <source>
        <strain evidence="2">AG-1 IA</strain>
    </source>
</reference>
<dbReference type="HOGENOM" id="CLU_2639801_0_0_1"/>
<name>L8WPW4_THACA</name>
<protein>
    <submittedName>
        <fullName evidence="1">Uncharacterized protein</fullName>
    </submittedName>
</protein>
<sequence>MKEAFATERKVQQRKVDSLNVTTPYPTLTVGYLLYDECADPVKLWSLPYLRGDRLGPVWGGDSSGATTAGLKIILLK</sequence>
<keyword evidence="2" id="KW-1185">Reference proteome</keyword>
<evidence type="ECO:0000313" key="1">
    <source>
        <dbReference type="EMBL" id="ELU38792.1"/>
    </source>
</evidence>
<organism evidence="1 2">
    <name type="scientific">Thanatephorus cucumeris (strain AG1-IA)</name>
    <name type="common">Rice sheath blight fungus</name>
    <name type="synonym">Rhizoctonia solani</name>
    <dbReference type="NCBI Taxonomy" id="983506"/>
    <lineage>
        <taxon>Eukaryota</taxon>
        <taxon>Fungi</taxon>
        <taxon>Dikarya</taxon>
        <taxon>Basidiomycota</taxon>
        <taxon>Agaricomycotina</taxon>
        <taxon>Agaricomycetes</taxon>
        <taxon>Cantharellales</taxon>
        <taxon>Ceratobasidiaceae</taxon>
        <taxon>Rhizoctonia</taxon>
        <taxon>Rhizoctonia solani AG-1</taxon>
    </lineage>
</organism>
<dbReference type="Proteomes" id="UP000011668">
    <property type="component" value="Unassembled WGS sequence"/>
</dbReference>
<dbReference type="AlphaFoldDB" id="L8WPW4"/>
<gene>
    <name evidence="1" type="ORF">AG1IA_07175</name>
</gene>